<evidence type="ECO:0000256" key="1">
    <source>
        <dbReference type="SAM" id="MobiDB-lite"/>
    </source>
</evidence>
<sequence>MRFKKRVLLAYLKHKISTKKATHCGKQMLVLFYKFLISTDLLKSSEMELENYDDLGRMIVIYCAPEMDNPSPIKLFTEIVEPKLVQFVIPSYNIPIPCPYLKINPKVLATIEDSHEGSDNEEQSHYGNKDFSDPNLDDIREDIDDQCVMEGEDIHPYSAGSMRYDIVICNNPGAFMTDVHPGAAVACEFSEYPNIVSSHLLDEESKARELFVGQQFDNKKDCLHTIK</sequence>
<dbReference type="Proteomes" id="UP000828251">
    <property type="component" value="Unassembled WGS sequence"/>
</dbReference>
<feature type="compositionally biased region" description="Basic and acidic residues" evidence="1">
    <location>
        <begin position="114"/>
        <end position="132"/>
    </location>
</feature>
<dbReference type="EMBL" id="JAIQCV010000005">
    <property type="protein sequence ID" value="KAH1098430.1"/>
    <property type="molecule type" value="Genomic_DNA"/>
</dbReference>
<evidence type="ECO:0000313" key="2">
    <source>
        <dbReference type="EMBL" id="KAH1098430.1"/>
    </source>
</evidence>
<organism evidence="2 3">
    <name type="scientific">Gossypium stocksii</name>
    <dbReference type="NCBI Taxonomy" id="47602"/>
    <lineage>
        <taxon>Eukaryota</taxon>
        <taxon>Viridiplantae</taxon>
        <taxon>Streptophyta</taxon>
        <taxon>Embryophyta</taxon>
        <taxon>Tracheophyta</taxon>
        <taxon>Spermatophyta</taxon>
        <taxon>Magnoliopsida</taxon>
        <taxon>eudicotyledons</taxon>
        <taxon>Gunneridae</taxon>
        <taxon>Pentapetalae</taxon>
        <taxon>rosids</taxon>
        <taxon>malvids</taxon>
        <taxon>Malvales</taxon>
        <taxon>Malvaceae</taxon>
        <taxon>Malvoideae</taxon>
        <taxon>Gossypium</taxon>
    </lineage>
</organism>
<dbReference type="AlphaFoldDB" id="A0A9D3VWS5"/>
<keyword evidence="3" id="KW-1185">Reference proteome</keyword>
<protein>
    <submittedName>
        <fullName evidence="2">Uncharacterized protein</fullName>
    </submittedName>
</protein>
<accession>A0A9D3VWS5</accession>
<reference evidence="2 3" key="1">
    <citation type="journal article" date="2021" name="Plant Biotechnol. J.">
        <title>Multi-omics assisted identification of the key and species-specific regulatory components of drought-tolerant mechanisms in Gossypium stocksii.</title>
        <authorList>
            <person name="Yu D."/>
            <person name="Ke L."/>
            <person name="Zhang D."/>
            <person name="Wu Y."/>
            <person name="Sun Y."/>
            <person name="Mei J."/>
            <person name="Sun J."/>
            <person name="Sun Y."/>
        </authorList>
    </citation>
    <scope>NUCLEOTIDE SEQUENCE [LARGE SCALE GENOMIC DNA]</scope>
    <source>
        <strain evidence="3">cv. E1</strain>
        <tissue evidence="2">Leaf</tissue>
    </source>
</reference>
<evidence type="ECO:0000313" key="3">
    <source>
        <dbReference type="Proteomes" id="UP000828251"/>
    </source>
</evidence>
<feature type="region of interest" description="Disordered" evidence="1">
    <location>
        <begin position="114"/>
        <end position="135"/>
    </location>
</feature>
<comment type="caution">
    <text evidence="2">The sequence shown here is derived from an EMBL/GenBank/DDBJ whole genome shotgun (WGS) entry which is preliminary data.</text>
</comment>
<gene>
    <name evidence="2" type="ORF">J1N35_015351</name>
</gene>
<proteinExistence type="predicted"/>
<name>A0A9D3VWS5_9ROSI</name>
<dbReference type="OrthoDB" id="10467364at2759"/>